<comment type="cofactor">
    <cofactor evidence="1">
        <name>pyridoxal 5'-phosphate</name>
        <dbReference type="ChEBI" id="CHEBI:597326"/>
    </cofactor>
</comment>
<evidence type="ECO:0000259" key="5">
    <source>
        <dbReference type="Pfam" id="PF00155"/>
    </source>
</evidence>
<dbReference type="Gene3D" id="3.90.1150.10">
    <property type="entry name" value="Aspartate Aminotransferase, domain 1"/>
    <property type="match status" value="1"/>
</dbReference>
<dbReference type="PANTHER" id="PTHR13693:SF77">
    <property type="entry name" value="8-AMINO-7-OXONONANOATE SYNTHASE"/>
    <property type="match status" value="1"/>
</dbReference>
<dbReference type="InterPro" id="IPR015422">
    <property type="entry name" value="PyrdxlP-dep_Trfase_small"/>
</dbReference>
<evidence type="ECO:0000313" key="6">
    <source>
        <dbReference type="EMBL" id="SVD53207.1"/>
    </source>
</evidence>
<gene>
    <name evidence="6" type="ORF">METZ01_LOCUS406061</name>
</gene>
<protein>
    <recommendedName>
        <fullName evidence="5">Aminotransferase class I/classII large domain-containing protein</fullName>
    </recommendedName>
</protein>
<dbReference type="InterPro" id="IPR015424">
    <property type="entry name" value="PyrdxlP-dep_Trfase"/>
</dbReference>
<reference evidence="6" key="1">
    <citation type="submission" date="2018-05" db="EMBL/GenBank/DDBJ databases">
        <authorList>
            <person name="Lanie J.A."/>
            <person name="Ng W.-L."/>
            <person name="Kazmierczak K.M."/>
            <person name="Andrzejewski T.M."/>
            <person name="Davidsen T.M."/>
            <person name="Wayne K.J."/>
            <person name="Tettelin H."/>
            <person name="Glass J.I."/>
            <person name="Rusch D."/>
            <person name="Podicherti R."/>
            <person name="Tsui H.-C.T."/>
            <person name="Winkler M.E."/>
        </authorList>
    </citation>
    <scope>NUCLEOTIDE SEQUENCE</scope>
</reference>
<dbReference type="Gene3D" id="3.40.640.10">
    <property type="entry name" value="Type I PLP-dependent aspartate aminotransferase-like (Major domain)"/>
    <property type="match status" value="1"/>
</dbReference>
<dbReference type="GO" id="GO:0016740">
    <property type="term" value="F:transferase activity"/>
    <property type="evidence" value="ECO:0007669"/>
    <property type="project" value="UniProtKB-KW"/>
</dbReference>
<keyword evidence="3" id="KW-0808">Transferase</keyword>
<feature type="domain" description="Aminotransferase class I/classII large" evidence="5">
    <location>
        <begin position="35"/>
        <end position="141"/>
    </location>
</feature>
<name>A0A382W355_9ZZZZ</name>
<dbReference type="InterPro" id="IPR050087">
    <property type="entry name" value="AON_synthase_class-II"/>
</dbReference>
<dbReference type="Pfam" id="PF00155">
    <property type="entry name" value="Aminotran_1_2"/>
    <property type="match status" value="1"/>
</dbReference>
<dbReference type="SUPFAM" id="SSF53383">
    <property type="entry name" value="PLP-dependent transferases"/>
    <property type="match status" value="1"/>
</dbReference>
<evidence type="ECO:0000256" key="1">
    <source>
        <dbReference type="ARBA" id="ARBA00001933"/>
    </source>
</evidence>
<feature type="non-terminal residue" evidence="6">
    <location>
        <position position="145"/>
    </location>
</feature>
<sequence length="145" mass="15741">MDSAAQRFASTLLQRLTDRREAALLRTLDKAAGHDFTSNDYLDLSHHPSLADAINQTAREHGTGSGASRLLRGNHPVHTELEKKLAEFSSRDRALLFSSGFSLNTGLLPALTSKEDIIFSDALNHASIIDGTRLASATCVIFGHQ</sequence>
<dbReference type="AlphaFoldDB" id="A0A382W355"/>
<accession>A0A382W355</accession>
<proteinExistence type="inferred from homology"/>
<dbReference type="InterPro" id="IPR004839">
    <property type="entry name" value="Aminotransferase_I/II_large"/>
</dbReference>
<dbReference type="GO" id="GO:0030170">
    <property type="term" value="F:pyridoxal phosphate binding"/>
    <property type="evidence" value="ECO:0007669"/>
    <property type="project" value="InterPro"/>
</dbReference>
<organism evidence="6">
    <name type="scientific">marine metagenome</name>
    <dbReference type="NCBI Taxonomy" id="408172"/>
    <lineage>
        <taxon>unclassified sequences</taxon>
        <taxon>metagenomes</taxon>
        <taxon>ecological metagenomes</taxon>
    </lineage>
</organism>
<dbReference type="PANTHER" id="PTHR13693">
    <property type="entry name" value="CLASS II AMINOTRANSFERASE/8-AMINO-7-OXONONANOATE SYNTHASE"/>
    <property type="match status" value="1"/>
</dbReference>
<dbReference type="InterPro" id="IPR015421">
    <property type="entry name" value="PyrdxlP-dep_Trfase_major"/>
</dbReference>
<comment type="similarity">
    <text evidence="2">Belongs to the class-II pyridoxal-phosphate-dependent aminotransferase family. BioF subfamily.</text>
</comment>
<keyword evidence="4" id="KW-0663">Pyridoxal phosphate</keyword>
<dbReference type="EMBL" id="UINC01156660">
    <property type="protein sequence ID" value="SVD53207.1"/>
    <property type="molecule type" value="Genomic_DNA"/>
</dbReference>
<evidence type="ECO:0000256" key="2">
    <source>
        <dbReference type="ARBA" id="ARBA00010008"/>
    </source>
</evidence>
<evidence type="ECO:0000256" key="3">
    <source>
        <dbReference type="ARBA" id="ARBA00022679"/>
    </source>
</evidence>
<evidence type="ECO:0000256" key="4">
    <source>
        <dbReference type="ARBA" id="ARBA00022898"/>
    </source>
</evidence>